<dbReference type="Gene3D" id="2.130.10.10">
    <property type="entry name" value="YVTN repeat-like/Quinoprotein amine dehydrogenase"/>
    <property type="match status" value="2"/>
</dbReference>
<dbReference type="CDD" id="cd15482">
    <property type="entry name" value="Sialidase_non-viral"/>
    <property type="match status" value="2"/>
</dbReference>
<dbReference type="Pfam" id="PF13860">
    <property type="entry name" value="FlgD_ig"/>
    <property type="match status" value="1"/>
</dbReference>
<organism evidence="2 3">
    <name type="scientific">candidate division WOR-1 bacterium DG_54_3</name>
    <dbReference type="NCBI Taxonomy" id="1703775"/>
    <lineage>
        <taxon>Bacteria</taxon>
        <taxon>Bacillati</taxon>
        <taxon>Saganbacteria</taxon>
    </lineage>
</organism>
<evidence type="ECO:0000313" key="3">
    <source>
        <dbReference type="Proteomes" id="UP000051861"/>
    </source>
</evidence>
<evidence type="ECO:0000259" key="1">
    <source>
        <dbReference type="Pfam" id="PF13860"/>
    </source>
</evidence>
<proteinExistence type="predicted"/>
<sequence length="636" mass="69450">MPHIATAGLEGDAVYLTWRLDGEDGALYGVRSNTPYEWVAKNPTPGTGTWKYYFSFDTSAVTLGVPQCLLQASDGSIYVGIDTVQGIMVQKSMVQKSQNGGETWASTDDFGDQESIDDFLEGADGAIYAATGKDALVTRGAKVYKTTDGGTNWNNTGNIGGIADDWALCLARSGDTIYVGTMPEGDVFRSTNGGAEWTECHELSGVDAVNDIIVTQLGTVIAAGDTSKIFWSGDGGDFWYYSESPDPLPSTVWCLFQASDGTILAGATNATTLDPGILKSTNNGFSWSWTDFSSPSGYYVKFIVEASNSYLYTSDAKDVYRSIDHGDTWTLWSDTPGFDDMILSKHQIAVKKSTNRGVTWQSAHIVSDPDDSEYSDPKVAGTQGTSSYKVWVAHSAAIYTNDWAVRYYYSTDQGASWQGSYLLTVPTETPPICDLAVKRGDSSYVHAAFMAEIGGSRDIRYARSHPGNPTNWSIQSDVPDIRPTLAHAPEISFYQDNPLVFFSWSGLGIPAEYPTNLYVDAQHFTAVEEEEEGESRICDLSLSQNYPNPFNPTTTLHFTVHSPQSAVRSPIPTTLKIYNVMGQEVRTLVDEPKQAGSYQVIWNGKNENGKEVASGIYFCKLKAGDQAQTKKMILIK</sequence>
<dbReference type="InterPro" id="IPR025965">
    <property type="entry name" value="FlgD/Vpr_Ig-like"/>
</dbReference>
<dbReference type="Gene3D" id="2.60.40.4070">
    <property type="match status" value="1"/>
</dbReference>
<feature type="domain" description="FlgD/Vpr Ig-like" evidence="1">
    <location>
        <begin position="572"/>
        <end position="624"/>
    </location>
</feature>
<dbReference type="InterPro" id="IPR026444">
    <property type="entry name" value="Secre_tail"/>
</dbReference>
<name>A0A0S7XK62_UNCSA</name>
<protein>
    <recommendedName>
        <fullName evidence="1">FlgD/Vpr Ig-like domain-containing protein</fullName>
    </recommendedName>
</protein>
<dbReference type="SUPFAM" id="SSF50939">
    <property type="entry name" value="Sialidases"/>
    <property type="match status" value="1"/>
</dbReference>
<dbReference type="Gene3D" id="2.120.10.10">
    <property type="match status" value="1"/>
</dbReference>
<dbReference type="InterPro" id="IPR015943">
    <property type="entry name" value="WD40/YVTN_repeat-like_dom_sf"/>
</dbReference>
<dbReference type="Proteomes" id="UP000051861">
    <property type="component" value="Unassembled WGS sequence"/>
</dbReference>
<dbReference type="InterPro" id="IPR036278">
    <property type="entry name" value="Sialidase_sf"/>
</dbReference>
<dbReference type="AlphaFoldDB" id="A0A0S7XK62"/>
<dbReference type="SUPFAM" id="SSF110296">
    <property type="entry name" value="Oligoxyloglucan reducing end-specific cellobiohydrolase"/>
    <property type="match status" value="1"/>
</dbReference>
<dbReference type="EMBL" id="LIZX01000255">
    <property type="protein sequence ID" value="KPJ62810.1"/>
    <property type="molecule type" value="Genomic_DNA"/>
</dbReference>
<evidence type="ECO:0000313" key="2">
    <source>
        <dbReference type="EMBL" id="KPJ62810.1"/>
    </source>
</evidence>
<accession>A0A0S7XK62</accession>
<reference evidence="2 3" key="1">
    <citation type="journal article" date="2015" name="Microbiome">
        <title>Genomic resolution of linkages in carbon, nitrogen, and sulfur cycling among widespread estuary sediment bacteria.</title>
        <authorList>
            <person name="Baker B.J."/>
            <person name="Lazar C.S."/>
            <person name="Teske A.P."/>
            <person name="Dick G.J."/>
        </authorList>
    </citation>
    <scope>NUCLEOTIDE SEQUENCE [LARGE SCALE GENOMIC DNA]</scope>
    <source>
        <strain evidence="2">DG_54_3</strain>
    </source>
</reference>
<gene>
    <name evidence="2" type="ORF">AMJ44_15115</name>
</gene>
<comment type="caution">
    <text evidence="2">The sequence shown here is derived from an EMBL/GenBank/DDBJ whole genome shotgun (WGS) entry which is preliminary data.</text>
</comment>
<dbReference type="NCBIfam" id="TIGR04183">
    <property type="entry name" value="Por_Secre_tail"/>
    <property type="match status" value="1"/>
</dbReference>